<feature type="signal peptide" evidence="2">
    <location>
        <begin position="1"/>
        <end position="19"/>
    </location>
</feature>
<dbReference type="EMBL" id="FUYX01000001">
    <property type="protein sequence ID" value="SKB39801.1"/>
    <property type="molecule type" value="Genomic_DNA"/>
</dbReference>
<keyword evidence="2" id="KW-0732">Signal</keyword>
<dbReference type="Proteomes" id="UP000051562">
    <property type="component" value="Unassembled WGS sequence"/>
</dbReference>
<reference evidence="4 6" key="2">
    <citation type="submission" date="2017-02" db="EMBL/GenBank/DDBJ databases">
        <authorList>
            <person name="Peterson S.W."/>
        </authorList>
    </citation>
    <scope>NUCLEOTIDE SEQUENCE [LARGE SCALE GENOMIC DNA]</scope>
    <source>
        <strain evidence="4 6">DSM 9653</strain>
    </source>
</reference>
<evidence type="ECO:0000256" key="1">
    <source>
        <dbReference type="SAM" id="MobiDB-lite"/>
    </source>
</evidence>
<evidence type="ECO:0000256" key="2">
    <source>
        <dbReference type="SAM" id="SignalP"/>
    </source>
</evidence>
<dbReference type="EMBL" id="LMAR01000051">
    <property type="protein sequence ID" value="KQK29247.1"/>
    <property type="molecule type" value="Genomic_DNA"/>
</dbReference>
<name>A0A0Q3I2Q2_9HYPH</name>
<proteinExistence type="predicted"/>
<evidence type="ECO:0008006" key="7">
    <source>
        <dbReference type="Google" id="ProtNLM"/>
    </source>
</evidence>
<dbReference type="AlphaFoldDB" id="A0A0Q3I2Q2"/>
<protein>
    <recommendedName>
        <fullName evidence="7">DUF2946 domain-containing protein</fullName>
    </recommendedName>
</protein>
<feature type="chain" id="PRO_5014520361" description="DUF2946 domain-containing protein" evidence="2">
    <location>
        <begin position="20"/>
        <end position="121"/>
    </location>
</feature>
<dbReference type="STRING" id="53254.SAMN05660750_00561"/>
<gene>
    <name evidence="3" type="ORF">ARD30_18615</name>
    <name evidence="4" type="ORF">SAMN05660750_00561</name>
</gene>
<reference evidence="3 5" key="1">
    <citation type="submission" date="2015-10" db="EMBL/GenBank/DDBJ databases">
        <title>Draft genome of Bosea thiooxidans.</title>
        <authorList>
            <person name="Wang X."/>
        </authorList>
    </citation>
    <scope>NUCLEOTIDE SEQUENCE [LARGE SCALE GENOMIC DNA]</scope>
    <source>
        <strain evidence="3 5">CGMCC 9174</strain>
    </source>
</reference>
<evidence type="ECO:0000313" key="4">
    <source>
        <dbReference type="EMBL" id="SKB39801.1"/>
    </source>
</evidence>
<evidence type="ECO:0000313" key="6">
    <source>
        <dbReference type="Proteomes" id="UP000190130"/>
    </source>
</evidence>
<organism evidence="3 5">
    <name type="scientific">Bosea thiooxidans</name>
    <dbReference type="NCBI Taxonomy" id="53254"/>
    <lineage>
        <taxon>Bacteria</taxon>
        <taxon>Pseudomonadati</taxon>
        <taxon>Pseudomonadota</taxon>
        <taxon>Alphaproteobacteria</taxon>
        <taxon>Hyphomicrobiales</taxon>
        <taxon>Boseaceae</taxon>
        <taxon>Bosea</taxon>
    </lineage>
</organism>
<sequence length="121" mass="12310">MLFALLVMALAVLPHLTRAASMMRGDGSGHGGHGPAVAAMAAMQPAQSASHCRKPASSDHATPATPPCCIAGCGLIAEAPAAPALPTAIAWSKAVPPSIRLEYGLTTEPAERPPRSGRRLL</sequence>
<keyword evidence="5" id="KW-1185">Reference proteome</keyword>
<feature type="region of interest" description="Disordered" evidence="1">
    <location>
        <begin position="41"/>
        <end position="62"/>
    </location>
</feature>
<dbReference type="Proteomes" id="UP000190130">
    <property type="component" value="Unassembled WGS sequence"/>
</dbReference>
<evidence type="ECO:0000313" key="3">
    <source>
        <dbReference type="EMBL" id="KQK29247.1"/>
    </source>
</evidence>
<dbReference type="RefSeq" id="WP_055729416.1">
    <property type="nucleotide sequence ID" value="NZ_FUYX01000001.1"/>
</dbReference>
<evidence type="ECO:0000313" key="5">
    <source>
        <dbReference type="Proteomes" id="UP000051562"/>
    </source>
</evidence>
<accession>A0A0Q3I2Q2</accession>